<keyword evidence="3" id="KW-1133">Transmembrane helix</keyword>
<evidence type="ECO:0000259" key="4">
    <source>
        <dbReference type="PROSITE" id="PS50948"/>
    </source>
</evidence>
<evidence type="ECO:0000256" key="2">
    <source>
        <dbReference type="ARBA" id="ARBA00023157"/>
    </source>
</evidence>
<dbReference type="EMBL" id="QEFC01000942">
    <property type="protein sequence ID" value="KAE9461741.1"/>
    <property type="molecule type" value="Genomic_DNA"/>
</dbReference>
<dbReference type="Pfam" id="PF08276">
    <property type="entry name" value="PAN_2"/>
    <property type="match status" value="1"/>
</dbReference>
<dbReference type="Gene3D" id="3.30.200.20">
    <property type="entry name" value="Phosphorylase Kinase, domain 1"/>
    <property type="match status" value="1"/>
</dbReference>
<name>A0A6A4LZB1_9ERIC</name>
<accession>A0A6A4LZB1</accession>
<evidence type="ECO:0000256" key="1">
    <source>
        <dbReference type="ARBA" id="ARBA00022729"/>
    </source>
</evidence>
<keyword evidence="1" id="KW-0732">Signal</keyword>
<dbReference type="Proteomes" id="UP000428333">
    <property type="component" value="Linkage Group LG04"/>
</dbReference>
<reference evidence="5 6" key="1">
    <citation type="journal article" date="2019" name="Genome Biol. Evol.">
        <title>The Rhododendron genome and chromosomal organization provide insight into shared whole-genome duplications across the heath family (Ericaceae).</title>
        <authorList>
            <person name="Soza V.L."/>
            <person name="Lindsley D."/>
            <person name="Waalkes A."/>
            <person name="Ramage E."/>
            <person name="Patwardhan R.P."/>
            <person name="Burton J.N."/>
            <person name="Adey A."/>
            <person name="Kumar A."/>
            <person name="Qiu R."/>
            <person name="Shendure J."/>
            <person name="Hall B."/>
        </authorList>
    </citation>
    <scope>NUCLEOTIDE SEQUENCE [LARGE SCALE GENOMIC DNA]</scope>
    <source>
        <strain evidence="5">RSF 1966-606</strain>
    </source>
</reference>
<dbReference type="InterPro" id="IPR003609">
    <property type="entry name" value="Pan_app"/>
</dbReference>
<protein>
    <recommendedName>
        <fullName evidence="4">Apple domain-containing protein</fullName>
    </recommendedName>
</protein>
<keyword evidence="3" id="KW-0812">Transmembrane</keyword>
<feature type="domain" description="Apple" evidence="4">
    <location>
        <begin position="188"/>
        <end position="267"/>
    </location>
</feature>
<dbReference type="Pfam" id="PF00954">
    <property type="entry name" value="S_locus_glycop"/>
    <property type="match status" value="1"/>
</dbReference>
<keyword evidence="6" id="KW-1185">Reference proteome</keyword>
<dbReference type="OrthoDB" id="785331at2759"/>
<keyword evidence="2" id="KW-1015">Disulfide bond</keyword>
<dbReference type="CDD" id="cd01098">
    <property type="entry name" value="PAN_AP_plant"/>
    <property type="match status" value="1"/>
</dbReference>
<dbReference type="PROSITE" id="PS50948">
    <property type="entry name" value="PAN"/>
    <property type="match status" value="1"/>
</dbReference>
<feature type="non-terminal residue" evidence="5">
    <location>
        <position position="1"/>
    </location>
</feature>
<evidence type="ECO:0000256" key="3">
    <source>
        <dbReference type="SAM" id="Phobius"/>
    </source>
</evidence>
<gene>
    <name evidence="5" type="ORF">C3L33_06354</name>
</gene>
<dbReference type="SMART" id="SM00473">
    <property type="entry name" value="PAN_AP"/>
    <property type="match status" value="1"/>
</dbReference>
<feature type="transmembrane region" description="Helical" evidence="3">
    <location>
        <begin position="32"/>
        <end position="56"/>
    </location>
</feature>
<dbReference type="AlphaFoldDB" id="A0A6A4LZB1"/>
<keyword evidence="3" id="KW-0472">Membrane</keyword>
<proteinExistence type="predicted"/>
<sequence>HSKKQWDRINLSLNCVVEWPESIADAKRKKKMVVIVVVVVCTVLGMIISATIGYYICQLRKAKIKAEQEKSFFKDSNEESQDNAFELPIFDLSTISSATEKFSSAKKIGQGGFGPVYEFLTWKNYSEEWVPIVTLNKDSCDAYGSCGPYGICYIGELNCQCLKGFTVNLSGGWMDWTAGCKRNFELECDRDGFVEFKGLKLPDNGTVWENLGYNECEKNCLQECSCMAYTYLDVYANGTSTCVVWLNELFDMQSFPHGGDDLHIRMARAELAGLCIPEGVKIFLNPHEMIQENHPMSRLLRQAGKRPESGQHHNFISCSRDGFAGFPYRTVCVYSEARLPSDRRPLSTLAQPPATLADSPATLASLRRLSGDPLGCLF</sequence>
<evidence type="ECO:0000313" key="6">
    <source>
        <dbReference type="Proteomes" id="UP000428333"/>
    </source>
</evidence>
<dbReference type="GO" id="GO:0048544">
    <property type="term" value="P:recognition of pollen"/>
    <property type="evidence" value="ECO:0007669"/>
    <property type="project" value="InterPro"/>
</dbReference>
<dbReference type="PANTHER" id="PTHR32444:SF185">
    <property type="entry name" value="RECEPTOR-LIKE SERINE_THREONINE-PROTEIN KINASE"/>
    <property type="match status" value="1"/>
</dbReference>
<dbReference type="InterPro" id="IPR000858">
    <property type="entry name" value="S_locus_glycoprot_dom"/>
</dbReference>
<evidence type="ECO:0000313" key="5">
    <source>
        <dbReference type="EMBL" id="KAE9461741.1"/>
    </source>
</evidence>
<dbReference type="PANTHER" id="PTHR32444">
    <property type="entry name" value="BULB-TYPE LECTIN DOMAIN-CONTAINING PROTEIN"/>
    <property type="match status" value="1"/>
</dbReference>
<organism evidence="5 6">
    <name type="scientific">Rhododendron williamsianum</name>
    <dbReference type="NCBI Taxonomy" id="262921"/>
    <lineage>
        <taxon>Eukaryota</taxon>
        <taxon>Viridiplantae</taxon>
        <taxon>Streptophyta</taxon>
        <taxon>Embryophyta</taxon>
        <taxon>Tracheophyta</taxon>
        <taxon>Spermatophyta</taxon>
        <taxon>Magnoliopsida</taxon>
        <taxon>eudicotyledons</taxon>
        <taxon>Gunneridae</taxon>
        <taxon>Pentapetalae</taxon>
        <taxon>asterids</taxon>
        <taxon>Ericales</taxon>
        <taxon>Ericaceae</taxon>
        <taxon>Ericoideae</taxon>
        <taxon>Rhodoreae</taxon>
        <taxon>Rhododendron</taxon>
    </lineage>
</organism>
<comment type="caution">
    <text evidence="5">The sequence shown here is derived from an EMBL/GenBank/DDBJ whole genome shotgun (WGS) entry which is preliminary data.</text>
</comment>